<proteinExistence type="predicted"/>
<organism evidence="1">
    <name type="scientific">Myoviridae sp. ctagO6</name>
    <dbReference type="NCBI Taxonomy" id="2826667"/>
    <lineage>
        <taxon>Viruses</taxon>
        <taxon>Duplodnaviria</taxon>
        <taxon>Heunggongvirae</taxon>
        <taxon>Uroviricota</taxon>
        <taxon>Caudoviricetes</taxon>
    </lineage>
</organism>
<evidence type="ECO:0000313" key="1">
    <source>
        <dbReference type="EMBL" id="DAD96319.1"/>
    </source>
</evidence>
<name>A0A8S5NPL9_9CAUD</name>
<dbReference type="EMBL" id="BK015215">
    <property type="protein sequence ID" value="DAD96319.1"/>
    <property type="molecule type" value="Genomic_DNA"/>
</dbReference>
<protein>
    <submittedName>
        <fullName evidence="1">Uncharacterized protein</fullName>
    </submittedName>
</protein>
<accession>A0A8S5NPL9</accession>
<reference evidence="1" key="1">
    <citation type="journal article" date="2021" name="Proc. Natl. Acad. Sci. U.S.A.">
        <title>A Catalog of Tens of Thousands of Viruses from Human Metagenomes Reveals Hidden Associations with Chronic Diseases.</title>
        <authorList>
            <person name="Tisza M.J."/>
            <person name="Buck C.B."/>
        </authorList>
    </citation>
    <scope>NUCLEOTIDE SEQUENCE</scope>
    <source>
        <strain evidence="1">CtagO6</strain>
    </source>
</reference>
<sequence length="201" mass="22313">MKVDKLTLKKAKRMMDEGGNLDLRGTGITSLPDNLTIGGWLNLSGTGITAQERKKVRRLKDGDYMPGRYLYADGILTHVKQRVEVDGYTLYIGKIKGKNVVSDGTHYAHCDKLRDGIADIAFKTAADRGADQYEGLPLGTELTVDEAKTMYRVITGACRAGTDAFVESLGDTLKERYTIREMLELTRGQYNSDRFAEFFGA</sequence>